<feature type="domain" description="RING-type" evidence="16">
    <location>
        <begin position="151"/>
        <end position="196"/>
    </location>
</feature>
<evidence type="ECO:0000256" key="14">
    <source>
        <dbReference type="ARBA" id="ARBA00031582"/>
    </source>
</evidence>
<gene>
    <name evidence="17" type="ORF">LCIVAC01_00680</name>
</gene>
<evidence type="ECO:0000256" key="12">
    <source>
        <dbReference type="ARBA" id="ARBA00023046"/>
    </source>
</evidence>
<evidence type="ECO:0000256" key="15">
    <source>
        <dbReference type="PROSITE-ProRule" id="PRU00175"/>
    </source>
</evidence>
<dbReference type="GO" id="GO:0008270">
    <property type="term" value="F:zinc ion binding"/>
    <property type="evidence" value="ECO:0007669"/>
    <property type="project" value="UniProtKB-KW"/>
</dbReference>
<dbReference type="PANTHER" id="PTHR45798">
    <property type="entry name" value="RING-H2 FINGER PROTEIN ATL61-RELATED-RELATED"/>
    <property type="match status" value="1"/>
</dbReference>
<organism evidence="17">
    <name type="scientific">Iridovirus LCIVAC01</name>
    <dbReference type="NCBI Taxonomy" id="2506607"/>
    <lineage>
        <taxon>Viruses</taxon>
        <taxon>Varidnaviria</taxon>
        <taxon>Bamfordvirae</taxon>
        <taxon>Nucleocytoviricota</taxon>
        <taxon>Megaviricetes</taxon>
        <taxon>Pimascovirales</taxon>
        <taxon>Pimascovirales incertae sedis</taxon>
        <taxon>Iridoviridae</taxon>
    </lineage>
</organism>
<evidence type="ECO:0000256" key="10">
    <source>
        <dbReference type="ARBA" id="ARBA00022812"/>
    </source>
</evidence>
<dbReference type="InterPro" id="IPR013083">
    <property type="entry name" value="Znf_RING/FYVE/PHD"/>
</dbReference>
<proteinExistence type="inferred from homology"/>
<keyword evidence="9 15" id="KW-0863">Zinc-finger</keyword>
<name>A0A481YQD2_9VIRU</name>
<dbReference type="GO" id="GO:0033644">
    <property type="term" value="C:host cell membrane"/>
    <property type="evidence" value="ECO:0007669"/>
    <property type="project" value="UniProtKB-SubCell"/>
</dbReference>
<keyword evidence="12" id="KW-1039">Host endosome</keyword>
<dbReference type="SMART" id="SM01197">
    <property type="entry name" value="FANCL_C"/>
    <property type="match status" value="1"/>
</dbReference>
<dbReference type="SMART" id="SM00744">
    <property type="entry name" value="RINGv"/>
    <property type="match status" value="1"/>
</dbReference>
<comment type="similarity">
    <text evidence="4">Belongs to the poxviridae LAP protein family.</text>
</comment>
<reference evidence="17" key="1">
    <citation type="journal article" date="2019" name="MBio">
        <title>Virus Genomes from Deep Sea Sediments Expand the Ocean Megavirome and Support Independent Origins of Viral Gigantism.</title>
        <authorList>
            <person name="Backstrom D."/>
            <person name="Yutin N."/>
            <person name="Jorgensen S.L."/>
            <person name="Dharamshi J."/>
            <person name="Homa F."/>
            <person name="Zaremba-Niedwiedzka K."/>
            <person name="Spang A."/>
            <person name="Wolf Y.I."/>
            <person name="Koonin E.V."/>
            <person name="Ettema T.J."/>
        </authorList>
    </citation>
    <scope>NUCLEOTIDE SEQUENCE</scope>
</reference>
<dbReference type="SUPFAM" id="SSF57850">
    <property type="entry name" value="RING/U-box"/>
    <property type="match status" value="1"/>
</dbReference>
<sequence length="268" mass="30984">MFVKLETDIDDTLSFYLTDNPDFIDGKCPRFGRIERTAVPISSYDITNPSGFIGKLYEPDKIVIPDPIFKVYIYFPLNKPIDLEIHSSTSMGFSLKELLEAICKVYKEIYMEEERTATPVTYNLRKVCDQCNDVDLKTYITEPEEIPDGECSICYTTFDSSDQKVGKLPCNHYFHRECMVKWLEEENSGENCPLCRRKLYICPGCSGSKYIYYDYSGVVIPMEYRGNILNRNTTNGRYGIFGHDLEDLVIEEMFYDKLAKRLSIFVGS</sequence>
<keyword evidence="11" id="KW-0862">Zinc</keyword>
<evidence type="ECO:0000256" key="13">
    <source>
        <dbReference type="ARBA" id="ARBA00025257"/>
    </source>
</evidence>
<evidence type="ECO:0000256" key="8">
    <source>
        <dbReference type="ARBA" id="ARBA00022723"/>
    </source>
</evidence>
<protein>
    <recommendedName>
        <fullName evidence="5">E3 ubiquitin-protein ligase LAP</fullName>
    </recommendedName>
    <alternativeName>
        <fullName evidence="14">Leukemia associated protein</fullName>
    </alternativeName>
</protein>
<keyword evidence="8" id="KW-0479">Metal-binding</keyword>
<evidence type="ECO:0000256" key="4">
    <source>
        <dbReference type="ARBA" id="ARBA00006560"/>
    </source>
</evidence>
<dbReference type="GO" id="GO:0046776">
    <property type="term" value="P:symbiont-mediated suppression of host antigen processing and presentation of peptide antigen via MHC class I"/>
    <property type="evidence" value="ECO:0007669"/>
    <property type="project" value="UniProtKB-KW"/>
</dbReference>
<dbReference type="PROSITE" id="PS50089">
    <property type="entry name" value="ZF_RING_2"/>
    <property type="match status" value="1"/>
</dbReference>
<keyword evidence="6" id="KW-0945">Host-virus interaction</keyword>
<evidence type="ECO:0000256" key="3">
    <source>
        <dbReference type="ARBA" id="ARBA00004359"/>
    </source>
</evidence>
<keyword evidence="6" id="KW-1080">Inhibition of host adaptive immune response by virus</keyword>
<accession>A0A481YQD2</accession>
<comment type="function">
    <text evidence="13">E3 ubiquitin-protein ligase which promotes ubiquitination and subsequent degradation of host MHC-I and CD4 molecules, presumably to prevent lysis of infected cells by cytotoxic T-lymphocytes and NK cell. Binds target molecules through transmembrane interaction. The result of this ubiquitination is the enhancement of the endocytosis of the target chain and the delivery to the lysosome, where it is proteolytically destroyed.</text>
</comment>
<evidence type="ECO:0000256" key="5">
    <source>
        <dbReference type="ARBA" id="ARBA00018161"/>
    </source>
</evidence>
<comment type="subcellular location">
    <subcellularLocation>
        <location evidence="3">Host Golgi apparatus</location>
        <location evidence="3">Host trans-Golgi network membrane</location>
    </subcellularLocation>
    <subcellularLocation>
        <location evidence="1">Host early endosome membrane</location>
    </subcellularLocation>
    <subcellularLocation>
        <location evidence="2">Host membrane</location>
        <topology evidence="2">Multi-pass membrane protein</topology>
    </subcellularLocation>
</comment>
<keyword evidence="7" id="KW-1115">Inhibition of host MHC class I molecule presentation by virus</keyword>
<dbReference type="InterPro" id="IPR011016">
    <property type="entry name" value="Znf_RING-CH"/>
</dbReference>
<evidence type="ECO:0000259" key="16">
    <source>
        <dbReference type="PROSITE" id="PS50089"/>
    </source>
</evidence>
<dbReference type="PANTHER" id="PTHR45798:SF97">
    <property type="entry name" value="ALCOHOL-SENSITIVE RING FINGER PROTEIN 1"/>
    <property type="match status" value="1"/>
</dbReference>
<dbReference type="GO" id="GO:0044177">
    <property type="term" value="C:host cell Golgi apparatus"/>
    <property type="evidence" value="ECO:0007669"/>
    <property type="project" value="UniProtKB-SubCell"/>
</dbReference>
<dbReference type="InterPro" id="IPR001841">
    <property type="entry name" value="Znf_RING"/>
</dbReference>
<dbReference type="Gene3D" id="3.30.40.10">
    <property type="entry name" value="Zinc/RING finger domain, C3HC4 (zinc finger)"/>
    <property type="match status" value="1"/>
</dbReference>
<evidence type="ECO:0000256" key="6">
    <source>
        <dbReference type="ARBA" id="ARBA00022560"/>
    </source>
</evidence>
<evidence type="ECO:0000256" key="9">
    <source>
        <dbReference type="ARBA" id="ARBA00022771"/>
    </source>
</evidence>
<evidence type="ECO:0000256" key="11">
    <source>
        <dbReference type="ARBA" id="ARBA00022833"/>
    </source>
</evidence>
<dbReference type="EMBL" id="MK500311">
    <property type="protein sequence ID" value="QBK85259.1"/>
    <property type="molecule type" value="Genomic_DNA"/>
</dbReference>
<keyword evidence="6" id="KW-0899">Viral immunoevasion</keyword>
<dbReference type="Pfam" id="PF13639">
    <property type="entry name" value="zf-RING_2"/>
    <property type="match status" value="1"/>
</dbReference>
<evidence type="ECO:0000313" key="17">
    <source>
        <dbReference type="EMBL" id="QBK85259.1"/>
    </source>
</evidence>
<evidence type="ECO:0000256" key="2">
    <source>
        <dbReference type="ARBA" id="ARBA00004301"/>
    </source>
</evidence>
<dbReference type="InterPro" id="IPR052788">
    <property type="entry name" value="RING-type_E3_ligase_ATL"/>
</dbReference>
<evidence type="ECO:0000256" key="1">
    <source>
        <dbReference type="ARBA" id="ARBA00004280"/>
    </source>
</evidence>
<dbReference type="SMART" id="SM00184">
    <property type="entry name" value="RING"/>
    <property type="match status" value="1"/>
</dbReference>
<evidence type="ECO:0000256" key="7">
    <source>
        <dbReference type="ARBA" id="ARBA00022625"/>
    </source>
</evidence>
<keyword evidence="10" id="KW-1040">Host Golgi apparatus</keyword>